<keyword evidence="3" id="KW-0732">Signal</keyword>
<proteinExistence type="inferred from homology"/>
<evidence type="ECO:0000256" key="1">
    <source>
        <dbReference type="ARBA" id="ARBA00004442"/>
    </source>
</evidence>
<organism evidence="6 7">
    <name type="scientific">Ralstonia solanacearum (strain Po82)</name>
    <dbReference type="NCBI Taxonomy" id="1031711"/>
    <lineage>
        <taxon>Bacteria</taxon>
        <taxon>Pseudomonadati</taxon>
        <taxon>Pseudomonadota</taxon>
        <taxon>Betaproteobacteria</taxon>
        <taxon>Burkholderiales</taxon>
        <taxon>Burkholderiaceae</taxon>
        <taxon>Ralstonia</taxon>
        <taxon>Ralstonia solanacearum species complex</taxon>
    </lineage>
</organism>
<keyword evidence="4" id="KW-0472">Membrane</keyword>
<evidence type="ECO:0000256" key="5">
    <source>
        <dbReference type="ARBA" id="ARBA00023237"/>
    </source>
</evidence>
<dbReference type="Proteomes" id="UP000007953">
    <property type="component" value="Chromosome"/>
</dbReference>
<evidence type="ECO:0000256" key="4">
    <source>
        <dbReference type="ARBA" id="ARBA00023136"/>
    </source>
</evidence>
<evidence type="ECO:0000313" key="7">
    <source>
        <dbReference type="Proteomes" id="UP000007953"/>
    </source>
</evidence>
<dbReference type="eggNOG" id="COG3713">
    <property type="taxonomic scope" value="Bacteria"/>
</dbReference>
<evidence type="ECO:0000256" key="3">
    <source>
        <dbReference type="ARBA" id="ARBA00022729"/>
    </source>
</evidence>
<dbReference type="AlphaFoldDB" id="F6FZU3"/>
<gene>
    <name evidence="6" type="ordered locus">RSPO_c01155</name>
</gene>
<accession>F6FZU3</accession>
<dbReference type="GO" id="GO:0009279">
    <property type="term" value="C:cell outer membrane"/>
    <property type="evidence" value="ECO:0007669"/>
    <property type="project" value="UniProtKB-SubCell"/>
</dbReference>
<evidence type="ECO:0000256" key="2">
    <source>
        <dbReference type="ARBA" id="ARBA00005722"/>
    </source>
</evidence>
<dbReference type="InterPro" id="IPR010583">
    <property type="entry name" value="MipA"/>
</dbReference>
<protein>
    <submittedName>
        <fullName evidence="6">Outer membrane protein</fullName>
    </submittedName>
</protein>
<name>F6FZU3_RALS8</name>
<dbReference type="EMBL" id="CP002819">
    <property type="protein sequence ID" value="AEG68456.1"/>
    <property type="molecule type" value="Genomic_DNA"/>
</dbReference>
<evidence type="ECO:0000313" key="6">
    <source>
        <dbReference type="EMBL" id="AEG68456.1"/>
    </source>
</evidence>
<keyword evidence="5" id="KW-0998">Cell outer membrane</keyword>
<comment type="subcellular location">
    <subcellularLocation>
        <location evidence="1">Cell outer membrane</location>
    </subcellularLocation>
</comment>
<dbReference type="HOGENOM" id="CLU_335507_0_0_4"/>
<dbReference type="KEGG" id="rsn:RSPO_c01155"/>
<dbReference type="PANTHER" id="PTHR38776">
    <property type="entry name" value="MLTA-INTERACTING PROTEIN-RELATED"/>
    <property type="match status" value="1"/>
</dbReference>
<dbReference type="PANTHER" id="PTHR38776:SF1">
    <property type="entry name" value="MLTA-INTERACTING PROTEIN-RELATED"/>
    <property type="match status" value="1"/>
</dbReference>
<sequence>MAVLRSEAAVLGDLRQLAAGPHRALLRDADQVRHALVARAGTEQVGGLLAHHDAARTGLGERLGDGIARGVRPHAGARIAEQEPLGERQRRRRPVVEPHQDAVVVHRVGNQVRQRRILAGGGVLLPGAVERVDHVAVVDEGEIGAAARRLAVLGRQDDHRAGRIGRRDDLAQLAVDERQCALQHGAGHGAVLRIAAQAARHLVGRVGRIRVVARLVELLRGRHGLEVHPQDRRHARCAVARVIMALEPVQHRLHLEAVVALGVGVALGPVRTGSRRQRRIGDRAVDLGREQIVDAVAARAVEDFVGRVLVRPGGAQAVLVRHLEDGVDLQVLVRIDRRAGLRRHRQRGRVDQVAGLAGQLEDLREIGIQTGNALAAVEPVHVAGDDLGVEHLGARPGGVAVGGGGAGRQQGTAVGVVVVDAGGLGVAAGHLPDHAGKRVGRKRRAGIPVRHALAHEARQRGGGVGADIPVEIGLVQAIDRDQHDMLGAGGARRIVIGMGMRGQAARHRHEHSKGEALVGHGNLLWEPSWNGPATLATPDVHEATGQCRIHDKCNRPPHATLRRRPAIPLECRVLLMHPDTADAMPVPAFSTLRALPPVCLLAWGLAMGSTAHANTGSDETASDWSVAIGPSVYVTPKYPGARSSFVFPWIDQEIEYKHRFFSKGTDFLGAYLANDDTWQVGGNFQLDPTWRHASDDARLAGLGNVNATVRAKAFAQYTVSFLTLSTDAEQDILGNRQGLIVNGDAYVSAPVGRWLFSLGAGLSWVNGQYMRTFFGVDEAQSARSGLPVFATGAGVRDRHLNAIVTCKLDDHWTANGSVTIARLHGNAADSPITQRRQQTTAMASVTYRFR</sequence>
<dbReference type="Pfam" id="PF06629">
    <property type="entry name" value="MipA"/>
    <property type="match status" value="1"/>
</dbReference>
<reference evidence="6 7" key="1">
    <citation type="journal article" date="2011" name="J. Bacteriol.">
        <title>Complete genome sequence of the plant pathogen Ralstonia solanacearum strain Po82.</title>
        <authorList>
            <person name="Xu J."/>
            <person name="Zheng H.J."/>
            <person name="Liu L."/>
            <person name="Pan Z.C."/>
            <person name="Prior P."/>
            <person name="Tang B."/>
            <person name="Xu J.S."/>
            <person name="Zhang H."/>
            <person name="Tian Q."/>
            <person name="Zhang L.Q."/>
            <person name="Feng J."/>
        </authorList>
    </citation>
    <scope>NUCLEOTIDE SEQUENCE [LARGE SCALE GENOMIC DNA]</scope>
    <source>
        <strain evidence="6 7">Po82</strain>
    </source>
</reference>
<dbReference type="PATRIC" id="fig|1031711.3.peg.1131"/>
<comment type="similarity">
    <text evidence="2">Belongs to the MipA/OmpV family.</text>
</comment>